<dbReference type="InterPro" id="IPR006944">
    <property type="entry name" value="Phage/GTA_portal"/>
</dbReference>
<dbReference type="Gene3D" id="3.40.140.120">
    <property type="match status" value="1"/>
</dbReference>
<proteinExistence type="predicted"/>
<protein>
    <recommendedName>
        <fullName evidence="3">Phage portal protein</fullName>
    </recommendedName>
</protein>
<dbReference type="EMBL" id="LAZR01015059">
    <property type="protein sequence ID" value="KKM14816.1"/>
    <property type="molecule type" value="Genomic_DNA"/>
</dbReference>
<accession>A0A0F9HHA3</accession>
<name>A0A0F9HHA3_9ZZZZ</name>
<evidence type="ECO:0000313" key="2">
    <source>
        <dbReference type="EMBL" id="KKM14816.1"/>
    </source>
</evidence>
<feature type="region of interest" description="Disordered" evidence="1">
    <location>
        <begin position="403"/>
        <end position="423"/>
    </location>
</feature>
<dbReference type="Gene3D" id="3.30.1120.70">
    <property type="match status" value="1"/>
</dbReference>
<dbReference type="NCBIfam" id="TIGR01537">
    <property type="entry name" value="portal_HK97"/>
    <property type="match status" value="1"/>
</dbReference>
<organism evidence="2">
    <name type="scientific">marine sediment metagenome</name>
    <dbReference type="NCBI Taxonomy" id="412755"/>
    <lineage>
        <taxon>unclassified sequences</taxon>
        <taxon>metagenomes</taxon>
        <taxon>ecological metagenomes</taxon>
    </lineage>
</organism>
<evidence type="ECO:0008006" key="3">
    <source>
        <dbReference type="Google" id="ProtNLM"/>
    </source>
</evidence>
<dbReference type="Gene3D" id="1.20.1270.210">
    <property type="match status" value="1"/>
</dbReference>
<dbReference type="InterPro" id="IPR006427">
    <property type="entry name" value="Portal_HK97"/>
</dbReference>
<dbReference type="AlphaFoldDB" id="A0A0F9HHA3"/>
<feature type="compositionally biased region" description="Basic and acidic residues" evidence="1">
    <location>
        <begin position="407"/>
        <end position="423"/>
    </location>
</feature>
<sequence>MNKFLNAVYQIIFRAALGPSSPISNPQRWLEDWLSGPETASGIRVNEFKALAVPAALDAVRLISQTIGSLPLVMYERVGRGKERAVTHRLQRILHDQPNEFMSAMTFRETLQSHLLLWGNAYAEIERDGARRVTALWPLLPDRVTPEVKNGHLIYRVRFSDKKGVTRDRGQEVVLFADQVFHIPGLGFDGLRGYSPISLARQSLGISLAAEEFTARFYSNAATPFGVLEYPGELGLEAKKNLRDSFNADHGGLTRSHRLAILEEGMSYKPISIPQKDAEFLETIKFQVVQVARIFNVPLHKIKSMDAATFSNIEQQNIEWATDTVTPWAVRWEQEINRKLVAQPEKFFASFLLQGLLRGELLARYKAYQIGRFGGWLSANEIRVFENMNTFEGGDEFLRPANMIPINDKDDVPPPEPKPKDGD</sequence>
<reference evidence="2" key="1">
    <citation type="journal article" date="2015" name="Nature">
        <title>Complex archaea that bridge the gap between prokaryotes and eukaryotes.</title>
        <authorList>
            <person name="Spang A."/>
            <person name="Saw J.H."/>
            <person name="Jorgensen S.L."/>
            <person name="Zaremba-Niedzwiedzka K."/>
            <person name="Martijn J."/>
            <person name="Lind A.E."/>
            <person name="van Eijk R."/>
            <person name="Schleper C."/>
            <person name="Guy L."/>
            <person name="Ettema T.J."/>
        </authorList>
    </citation>
    <scope>NUCLEOTIDE SEQUENCE</scope>
</reference>
<comment type="caution">
    <text evidence="2">The sequence shown here is derived from an EMBL/GenBank/DDBJ whole genome shotgun (WGS) entry which is preliminary data.</text>
</comment>
<dbReference type="Pfam" id="PF04860">
    <property type="entry name" value="Phage_portal"/>
    <property type="match status" value="1"/>
</dbReference>
<gene>
    <name evidence="2" type="ORF">LCGC14_1702330</name>
</gene>
<evidence type="ECO:0000256" key="1">
    <source>
        <dbReference type="SAM" id="MobiDB-lite"/>
    </source>
</evidence>